<dbReference type="Proteomes" id="UP001501447">
    <property type="component" value="Unassembled WGS sequence"/>
</dbReference>
<feature type="region of interest" description="Disordered" evidence="1">
    <location>
        <begin position="1"/>
        <end position="51"/>
    </location>
</feature>
<protein>
    <submittedName>
        <fullName evidence="2">Uncharacterized protein</fullName>
    </submittedName>
</protein>
<feature type="compositionally biased region" description="Basic and acidic residues" evidence="1">
    <location>
        <begin position="26"/>
        <end position="35"/>
    </location>
</feature>
<organism evidence="2 3">
    <name type="scientific">Streptomyces axinellae</name>
    <dbReference type="NCBI Taxonomy" id="552788"/>
    <lineage>
        <taxon>Bacteria</taxon>
        <taxon>Bacillati</taxon>
        <taxon>Actinomycetota</taxon>
        <taxon>Actinomycetes</taxon>
        <taxon>Kitasatosporales</taxon>
        <taxon>Streptomycetaceae</taxon>
        <taxon>Streptomyces</taxon>
    </lineage>
</organism>
<gene>
    <name evidence="2" type="ORF">GCM10009863_28380</name>
</gene>
<evidence type="ECO:0000256" key="1">
    <source>
        <dbReference type="SAM" id="MobiDB-lite"/>
    </source>
</evidence>
<accession>A0ABN3Q4E2</accession>
<sequence>MGQALERAGAVQRAAVGDQRGDQPVAEDHAEDGHSAQRVNGPVPVGGSGVVDQPDAFPHGCGVLPSGHGVCFVATFLACHDLEAMDRARSPASPGERTRRLPLRYHPVTPACVRGLVRASPGRCGEG</sequence>
<dbReference type="EMBL" id="BAAARJ010000008">
    <property type="protein sequence ID" value="GAA2612986.1"/>
    <property type="molecule type" value="Genomic_DNA"/>
</dbReference>
<proteinExistence type="predicted"/>
<comment type="caution">
    <text evidence="2">The sequence shown here is derived from an EMBL/GenBank/DDBJ whole genome shotgun (WGS) entry which is preliminary data.</text>
</comment>
<keyword evidence="3" id="KW-1185">Reference proteome</keyword>
<evidence type="ECO:0000313" key="2">
    <source>
        <dbReference type="EMBL" id="GAA2612986.1"/>
    </source>
</evidence>
<evidence type="ECO:0000313" key="3">
    <source>
        <dbReference type="Proteomes" id="UP001501447"/>
    </source>
</evidence>
<reference evidence="2 3" key="1">
    <citation type="journal article" date="2019" name="Int. J. Syst. Evol. Microbiol.">
        <title>The Global Catalogue of Microorganisms (GCM) 10K type strain sequencing project: providing services to taxonomists for standard genome sequencing and annotation.</title>
        <authorList>
            <consortium name="The Broad Institute Genomics Platform"/>
            <consortium name="The Broad Institute Genome Sequencing Center for Infectious Disease"/>
            <person name="Wu L."/>
            <person name="Ma J."/>
        </authorList>
    </citation>
    <scope>NUCLEOTIDE SEQUENCE [LARGE SCALE GENOMIC DNA]</scope>
    <source>
        <strain evidence="2 3">JCM 16373</strain>
    </source>
</reference>
<name>A0ABN3Q4E2_9ACTN</name>